<dbReference type="PANTHER" id="PTHR15633:SF2">
    <property type="entry name" value="NUCLEOLAR PROTEIN 11"/>
    <property type="match status" value="1"/>
</dbReference>
<evidence type="ECO:0000256" key="6">
    <source>
        <dbReference type="ARBA" id="ARBA00023242"/>
    </source>
</evidence>
<dbReference type="PANTHER" id="PTHR15633">
    <property type="entry name" value="NUCLEOLAR PROTEIN 11"/>
    <property type="match status" value="1"/>
</dbReference>
<accession>B4LCL6</accession>
<dbReference type="InterPro" id="IPR048897">
    <property type="entry name" value="Nol11_C"/>
</dbReference>
<dbReference type="InParanoid" id="B4LCL6"/>
<dbReference type="OrthoDB" id="6502630at2759"/>
<evidence type="ECO:0000313" key="9">
    <source>
        <dbReference type="EMBL" id="EDW69879.1"/>
    </source>
</evidence>
<evidence type="ECO:0000256" key="1">
    <source>
        <dbReference type="ARBA" id="ARBA00004604"/>
    </source>
</evidence>
<protein>
    <submittedName>
        <fullName evidence="9">Uncharacterized protein</fullName>
    </submittedName>
</protein>
<keyword evidence="2" id="KW-0698">rRNA processing</keyword>
<evidence type="ECO:0000256" key="4">
    <source>
        <dbReference type="ARBA" id="ARBA00023159"/>
    </source>
</evidence>
<dbReference type="GO" id="GO:0003723">
    <property type="term" value="F:RNA binding"/>
    <property type="evidence" value="ECO:0007669"/>
    <property type="project" value="TreeGrafter"/>
</dbReference>
<feature type="domain" description="Nucleolar protein 11 C-terminal" evidence="8">
    <location>
        <begin position="401"/>
        <end position="674"/>
    </location>
</feature>
<keyword evidence="10" id="KW-1185">Reference proteome</keyword>
<keyword evidence="5" id="KW-0804">Transcription</keyword>
<sequence length="674" mass="76283">MSKFLSYYNLFPIPDPKEFLGMAADKERGNVITTLARNVVVILNISTQKQLHSWSMPEKLSAKVIYDPNSQKYVGVFGNHSIRLWDVDTPDVTKCKKLKFQKSIGHVVHTDQEALVLYSDGYCQTLSKALESRKNQREDSAEQLALAASKTLSKPTVHTLSEGQRVLTYFEEKHATGEFCLVRRSLSNSSKRSYPLKREAVRLTGHAVVEGDTGPQLMTIWSDKRIFMLNLAERSHESGPGQFVSMLAELNVESKLSVYGLSRNFAAIYGANYGQEGASLLVYNTQFKVVNAKQYFKVYLDFSRLWARDEHILLAMGQNIAAVRYRMNDELLIDMLGSQLHETHLTPIELDHINEEESLEAAIKFGGNSRSYNTLKQTKQSKQPLTDLPPADGKTVAFESPEISERELNEVIKHHVDGELMQVVHGLEDVNITLMSNFYDEGPQNLAVQSIVRQLERSGAGELEITEKLLTLFIKTQNTEHVLMCVRRYTNISEHMLAWCLRYALDNTPTAATNGEATDDKVAEPATVNDELLNAVLACSFNSVAIEKHLKQRLELSHIQRLLRHLYVLATAPNVLLEERPNQNNASLGNTPTELQAFQWLSALLTSHITLLTISKDEELMAVLTQWSELFQIYKSTLDPLAMVVPLLTNIIERHQLKDPYPTMWYGIEKVKLY</sequence>
<organism evidence="9 10">
    <name type="scientific">Drosophila virilis</name>
    <name type="common">Fruit fly</name>
    <dbReference type="NCBI Taxonomy" id="7244"/>
    <lineage>
        <taxon>Eukaryota</taxon>
        <taxon>Metazoa</taxon>
        <taxon>Ecdysozoa</taxon>
        <taxon>Arthropoda</taxon>
        <taxon>Hexapoda</taxon>
        <taxon>Insecta</taxon>
        <taxon>Pterygota</taxon>
        <taxon>Neoptera</taxon>
        <taxon>Endopterygota</taxon>
        <taxon>Diptera</taxon>
        <taxon>Brachycera</taxon>
        <taxon>Muscomorpha</taxon>
        <taxon>Ephydroidea</taxon>
        <taxon>Drosophilidae</taxon>
        <taxon>Drosophila</taxon>
    </lineage>
</organism>
<dbReference type="OMA" id="IPYNCEV"/>
<keyword evidence="4" id="KW-0010">Activator</keyword>
<dbReference type="InterPro" id="IPR011044">
    <property type="entry name" value="Quino_amine_DH_bsu"/>
</dbReference>
<dbReference type="STRING" id="7244.B4LCL6"/>
<comment type="subcellular location">
    <subcellularLocation>
        <location evidence="1">Nucleus</location>
        <location evidence="1">Nucleolus</location>
    </subcellularLocation>
</comment>
<dbReference type="HOGENOM" id="CLU_026261_0_0_1"/>
<evidence type="ECO:0000313" key="10">
    <source>
        <dbReference type="Proteomes" id="UP000008792"/>
    </source>
</evidence>
<evidence type="ECO:0000259" key="7">
    <source>
        <dbReference type="Pfam" id="PF08168"/>
    </source>
</evidence>
<dbReference type="Pfam" id="PF08168">
    <property type="entry name" value="NOL11_N"/>
    <property type="match status" value="1"/>
</dbReference>
<dbReference type="KEGG" id="dvi:6622162"/>
<dbReference type="EMBL" id="CH940647">
    <property type="protein sequence ID" value="EDW69879.1"/>
    <property type="molecule type" value="Genomic_DNA"/>
</dbReference>
<reference evidence="9 10" key="1">
    <citation type="journal article" date="2007" name="Nature">
        <title>Evolution of genes and genomes on the Drosophila phylogeny.</title>
        <authorList>
            <consortium name="Drosophila 12 Genomes Consortium"/>
            <person name="Clark A.G."/>
            <person name="Eisen M.B."/>
            <person name="Smith D.R."/>
            <person name="Bergman C.M."/>
            <person name="Oliver B."/>
            <person name="Markow T.A."/>
            <person name="Kaufman T.C."/>
            <person name="Kellis M."/>
            <person name="Gelbart W."/>
            <person name="Iyer V.N."/>
            <person name="Pollard D.A."/>
            <person name="Sackton T.B."/>
            <person name="Larracuente A.M."/>
            <person name="Singh N.D."/>
            <person name="Abad J.P."/>
            <person name="Abt D.N."/>
            <person name="Adryan B."/>
            <person name="Aguade M."/>
            <person name="Akashi H."/>
            <person name="Anderson W.W."/>
            <person name="Aquadro C.F."/>
            <person name="Ardell D.H."/>
            <person name="Arguello R."/>
            <person name="Artieri C.G."/>
            <person name="Barbash D.A."/>
            <person name="Barker D."/>
            <person name="Barsanti P."/>
            <person name="Batterham P."/>
            <person name="Batzoglou S."/>
            <person name="Begun D."/>
            <person name="Bhutkar A."/>
            <person name="Blanco E."/>
            <person name="Bosak S.A."/>
            <person name="Bradley R.K."/>
            <person name="Brand A.D."/>
            <person name="Brent M.R."/>
            <person name="Brooks A.N."/>
            <person name="Brown R.H."/>
            <person name="Butlin R.K."/>
            <person name="Caggese C."/>
            <person name="Calvi B.R."/>
            <person name="Bernardo de Carvalho A."/>
            <person name="Caspi A."/>
            <person name="Castrezana S."/>
            <person name="Celniker S.E."/>
            <person name="Chang J.L."/>
            <person name="Chapple C."/>
            <person name="Chatterji S."/>
            <person name="Chinwalla A."/>
            <person name="Civetta A."/>
            <person name="Clifton S.W."/>
            <person name="Comeron J.M."/>
            <person name="Costello J.C."/>
            <person name="Coyne J.A."/>
            <person name="Daub J."/>
            <person name="David R.G."/>
            <person name="Delcher A.L."/>
            <person name="Delehaunty K."/>
            <person name="Do C.B."/>
            <person name="Ebling H."/>
            <person name="Edwards K."/>
            <person name="Eickbush T."/>
            <person name="Evans J.D."/>
            <person name="Filipski A."/>
            <person name="Findeiss S."/>
            <person name="Freyhult E."/>
            <person name="Fulton L."/>
            <person name="Fulton R."/>
            <person name="Garcia A.C."/>
            <person name="Gardiner A."/>
            <person name="Garfield D.A."/>
            <person name="Garvin B.E."/>
            <person name="Gibson G."/>
            <person name="Gilbert D."/>
            <person name="Gnerre S."/>
            <person name="Godfrey J."/>
            <person name="Good R."/>
            <person name="Gotea V."/>
            <person name="Gravely B."/>
            <person name="Greenberg A.J."/>
            <person name="Griffiths-Jones S."/>
            <person name="Gross S."/>
            <person name="Guigo R."/>
            <person name="Gustafson E.A."/>
            <person name="Haerty W."/>
            <person name="Hahn M.W."/>
            <person name="Halligan D.L."/>
            <person name="Halpern A.L."/>
            <person name="Halter G.M."/>
            <person name="Han M.V."/>
            <person name="Heger A."/>
            <person name="Hillier L."/>
            <person name="Hinrichs A.S."/>
            <person name="Holmes I."/>
            <person name="Hoskins R.A."/>
            <person name="Hubisz M.J."/>
            <person name="Hultmark D."/>
            <person name="Huntley M.A."/>
            <person name="Jaffe D.B."/>
            <person name="Jagadeeshan S."/>
            <person name="Jeck W.R."/>
            <person name="Johnson J."/>
            <person name="Jones C.D."/>
            <person name="Jordan W.C."/>
            <person name="Karpen G.H."/>
            <person name="Kataoka E."/>
            <person name="Keightley P.D."/>
            <person name="Kheradpour P."/>
            <person name="Kirkness E.F."/>
            <person name="Koerich L.B."/>
            <person name="Kristiansen K."/>
            <person name="Kudrna D."/>
            <person name="Kulathinal R.J."/>
            <person name="Kumar S."/>
            <person name="Kwok R."/>
            <person name="Lander E."/>
            <person name="Langley C.H."/>
            <person name="Lapoint R."/>
            <person name="Lazzaro B.P."/>
            <person name="Lee S.J."/>
            <person name="Levesque L."/>
            <person name="Li R."/>
            <person name="Lin C.F."/>
            <person name="Lin M.F."/>
            <person name="Lindblad-Toh K."/>
            <person name="Llopart A."/>
            <person name="Long M."/>
            <person name="Low L."/>
            <person name="Lozovsky E."/>
            <person name="Lu J."/>
            <person name="Luo M."/>
            <person name="Machado C.A."/>
            <person name="Makalowski W."/>
            <person name="Marzo M."/>
            <person name="Matsuda M."/>
            <person name="Matzkin L."/>
            <person name="McAllister B."/>
            <person name="McBride C.S."/>
            <person name="McKernan B."/>
            <person name="McKernan K."/>
            <person name="Mendez-Lago M."/>
            <person name="Minx P."/>
            <person name="Mollenhauer M.U."/>
            <person name="Montooth K."/>
            <person name="Mount S.M."/>
            <person name="Mu X."/>
            <person name="Myers E."/>
            <person name="Negre B."/>
            <person name="Newfeld S."/>
            <person name="Nielsen R."/>
            <person name="Noor M.A."/>
            <person name="O'Grady P."/>
            <person name="Pachter L."/>
            <person name="Papaceit M."/>
            <person name="Parisi M.J."/>
            <person name="Parisi M."/>
            <person name="Parts L."/>
            <person name="Pedersen J.S."/>
            <person name="Pesole G."/>
            <person name="Phillippy A.M."/>
            <person name="Ponting C.P."/>
            <person name="Pop M."/>
            <person name="Porcelli D."/>
            <person name="Powell J.R."/>
            <person name="Prohaska S."/>
            <person name="Pruitt K."/>
            <person name="Puig M."/>
            <person name="Quesneville H."/>
            <person name="Ram K.R."/>
            <person name="Rand D."/>
            <person name="Rasmussen M.D."/>
            <person name="Reed L.K."/>
            <person name="Reenan R."/>
            <person name="Reily A."/>
            <person name="Remington K.A."/>
            <person name="Rieger T.T."/>
            <person name="Ritchie M.G."/>
            <person name="Robin C."/>
            <person name="Rogers Y.H."/>
            <person name="Rohde C."/>
            <person name="Rozas J."/>
            <person name="Rubenfield M.J."/>
            <person name="Ruiz A."/>
            <person name="Russo S."/>
            <person name="Salzberg S.L."/>
            <person name="Sanchez-Gracia A."/>
            <person name="Saranga D.J."/>
            <person name="Sato H."/>
            <person name="Schaeffer S.W."/>
            <person name="Schatz M.C."/>
            <person name="Schlenke T."/>
            <person name="Schwartz R."/>
            <person name="Segarra C."/>
            <person name="Singh R.S."/>
            <person name="Sirot L."/>
            <person name="Sirota M."/>
            <person name="Sisneros N.B."/>
            <person name="Smith C.D."/>
            <person name="Smith T.F."/>
            <person name="Spieth J."/>
            <person name="Stage D.E."/>
            <person name="Stark A."/>
            <person name="Stephan W."/>
            <person name="Strausberg R.L."/>
            <person name="Strempel S."/>
            <person name="Sturgill D."/>
            <person name="Sutton G."/>
            <person name="Sutton G.G."/>
            <person name="Tao W."/>
            <person name="Teichmann S."/>
            <person name="Tobari Y.N."/>
            <person name="Tomimura Y."/>
            <person name="Tsolas J.M."/>
            <person name="Valente V.L."/>
            <person name="Venter E."/>
            <person name="Venter J.C."/>
            <person name="Vicario S."/>
            <person name="Vieira F.G."/>
            <person name="Vilella A.J."/>
            <person name="Villasante A."/>
            <person name="Walenz B."/>
            <person name="Wang J."/>
            <person name="Wasserman M."/>
            <person name="Watts T."/>
            <person name="Wilson D."/>
            <person name="Wilson R.K."/>
            <person name="Wing R.A."/>
            <person name="Wolfner M.F."/>
            <person name="Wong A."/>
            <person name="Wong G.K."/>
            <person name="Wu C.I."/>
            <person name="Wu G."/>
            <person name="Yamamoto D."/>
            <person name="Yang H.P."/>
            <person name="Yang S.P."/>
            <person name="Yorke J.A."/>
            <person name="Yoshida K."/>
            <person name="Zdobnov E."/>
            <person name="Zhang P."/>
            <person name="Zhang Y."/>
            <person name="Zimin A.V."/>
            <person name="Baldwin J."/>
            <person name="Abdouelleil A."/>
            <person name="Abdulkadir J."/>
            <person name="Abebe A."/>
            <person name="Abera B."/>
            <person name="Abreu J."/>
            <person name="Acer S.C."/>
            <person name="Aftuck L."/>
            <person name="Alexander A."/>
            <person name="An P."/>
            <person name="Anderson E."/>
            <person name="Anderson S."/>
            <person name="Arachi H."/>
            <person name="Azer M."/>
            <person name="Bachantsang P."/>
            <person name="Barry A."/>
            <person name="Bayul T."/>
            <person name="Berlin A."/>
            <person name="Bessette D."/>
            <person name="Bloom T."/>
            <person name="Blye J."/>
            <person name="Boguslavskiy L."/>
            <person name="Bonnet C."/>
            <person name="Boukhgalter B."/>
            <person name="Bourzgui I."/>
            <person name="Brown A."/>
            <person name="Cahill P."/>
            <person name="Channer S."/>
            <person name="Cheshatsang Y."/>
            <person name="Chuda L."/>
            <person name="Citroen M."/>
            <person name="Collymore A."/>
            <person name="Cooke P."/>
            <person name="Costello M."/>
            <person name="D'Aco K."/>
            <person name="Daza R."/>
            <person name="De Haan G."/>
            <person name="DeGray S."/>
            <person name="DeMaso C."/>
            <person name="Dhargay N."/>
            <person name="Dooley K."/>
            <person name="Dooley E."/>
            <person name="Doricent M."/>
            <person name="Dorje P."/>
            <person name="Dorjee K."/>
            <person name="Dupes A."/>
            <person name="Elong R."/>
            <person name="Falk J."/>
            <person name="Farina A."/>
            <person name="Faro S."/>
            <person name="Ferguson D."/>
            <person name="Fisher S."/>
            <person name="Foley C.D."/>
            <person name="Franke A."/>
            <person name="Friedrich D."/>
            <person name="Gadbois L."/>
            <person name="Gearin G."/>
            <person name="Gearin C.R."/>
            <person name="Giannoukos G."/>
            <person name="Goode T."/>
            <person name="Graham J."/>
            <person name="Grandbois E."/>
            <person name="Grewal S."/>
            <person name="Gyaltsen K."/>
            <person name="Hafez N."/>
            <person name="Hagos B."/>
            <person name="Hall J."/>
            <person name="Henson C."/>
            <person name="Hollinger A."/>
            <person name="Honan T."/>
            <person name="Huard M.D."/>
            <person name="Hughes L."/>
            <person name="Hurhula B."/>
            <person name="Husby M.E."/>
            <person name="Kamat A."/>
            <person name="Kanga B."/>
            <person name="Kashin S."/>
            <person name="Khazanovich D."/>
            <person name="Kisner P."/>
            <person name="Lance K."/>
            <person name="Lara M."/>
            <person name="Lee W."/>
            <person name="Lennon N."/>
            <person name="Letendre F."/>
            <person name="LeVine R."/>
            <person name="Lipovsky A."/>
            <person name="Liu X."/>
            <person name="Liu J."/>
            <person name="Liu S."/>
            <person name="Lokyitsang T."/>
            <person name="Lokyitsang Y."/>
            <person name="Lubonja R."/>
            <person name="Lui A."/>
            <person name="MacDonald P."/>
            <person name="Magnisalis V."/>
            <person name="Maru K."/>
            <person name="Matthews C."/>
            <person name="McCusker W."/>
            <person name="McDonough S."/>
            <person name="Mehta T."/>
            <person name="Meldrim J."/>
            <person name="Meneus L."/>
            <person name="Mihai O."/>
            <person name="Mihalev A."/>
            <person name="Mihova T."/>
            <person name="Mittelman R."/>
            <person name="Mlenga V."/>
            <person name="Montmayeur A."/>
            <person name="Mulrain L."/>
            <person name="Navidi A."/>
            <person name="Naylor J."/>
            <person name="Negash T."/>
            <person name="Nguyen T."/>
            <person name="Nguyen N."/>
            <person name="Nicol R."/>
            <person name="Norbu C."/>
            <person name="Norbu N."/>
            <person name="Novod N."/>
            <person name="O'Neill B."/>
            <person name="Osman S."/>
            <person name="Markiewicz E."/>
            <person name="Oyono O.L."/>
            <person name="Patti C."/>
            <person name="Phunkhang P."/>
            <person name="Pierre F."/>
            <person name="Priest M."/>
            <person name="Raghuraman S."/>
            <person name="Rege F."/>
            <person name="Reyes R."/>
            <person name="Rise C."/>
            <person name="Rogov P."/>
            <person name="Ross K."/>
            <person name="Ryan E."/>
            <person name="Settipalli S."/>
            <person name="Shea T."/>
            <person name="Sherpa N."/>
            <person name="Shi L."/>
            <person name="Shih D."/>
            <person name="Sparrow T."/>
            <person name="Spaulding J."/>
            <person name="Stalker J."/>
            <person name="Stange-Thomann N."/>
            <person name="Stavropoulos S."/>
            <person name="Stone C."/>
            <person name="Strader C."/>
            <person name="Tesfaye S."/>
            <person name="Thomson T."/>
            <person name="Thoulutsang Y."/>
            <person name="Thoulutsang D."/>
            <person name="Topham K."/>
            <person name="Topping I."/>
            <person name="Tsamla T."/>
            <person name="Vassiliev H."/>
            <person name="Vo A."/>
            <person name="Wangchuk T."/>
            <person name="Wangdi T."/>
            <person name="Weiand M."/>
            <person name="Wilkinson J."/>
            <person name="Wilson A."/>
            <person name="Yadav S."/>
            <person name="Young G."/>
            <person name="Yu Q."/>
            <person name="Zembek L."/>
            <person name="Zhong D."/>
            <person name="Zimmer A."/>
            <person name="Zwirko Z."/>
            <person name="Jaffe D.B."/>
            <person name="Alvarez P."/>
            <person name="Brockman W."/>
            <person name="Butler J."/>
            <person name="Chin C."/>
            <person name="Gnerre S."/>
            <person name="Grabherr M."/>
            <person name="Kleber M."/>
            <person name="Mauceli E."/>
            <person name="MacCallum I."/>
        </authorList>
    </citation>
    <scope>NUCLEOTIDE SEQUENCE [LARGE SCALE GENOMIC DNA]</scope>
    <source>
        <strain evidence="10">Tucson 15010-1051.87</strain>
    </source>
</reference>
<name>B4LCL6_DROVI</name>
<keyword evidence="3" id="KW-0805">Transcription regulation</keyword>
<dbReference type="AlphaFoldDB" id="B4LCL6"/>
<gene>
    <name evidence="9" type="primary">Dvir\GJ13498</name>
    <name evidence="9" type="ORF">Dvir_GJ13498</name>
</gene>
<dbReference type="Pfam" id="PF20998">
    <property type="entry name" value="Nol11_C"/>
    <property type="match status" value="1"/>
</dbReference>
<dbReference type="SUPFAM" id="SSF50969">
    <property type="entry name" value="YVTN repeat-like/Quinoprotein amine dehydrogenase"/>
    <property type="match status" value="1"/>
</dbReference>
<dbReference type="PhylomeDB" id="B4LCL6"/>
<dbReference type="GO" id="GO:0030490">
    <property type="term" value="P:maturation of SSU-rRNA"/>
    <property type="evidence" value="ECO:0007669"/>
    <property type="project" value="InterPro"/>
</dbReference>
<evidence type="ECO:0000256" key="2">
    <source>
        <dbReference type="ARBA" id="ARBA00022552"/>
    </source>
</evidence>
<evidence type="ECO:0000259" key="8">
    <source>
        <dbReference type="Pfam" id="PF20998"/>
    </source>
</evidence>
<dbReference type="FunCoup" id="B4LCL6">
    <property type="interactions" value="384"/>
</dbReference>
<dbReference type="eggNOG" id="ENOG502SB74">
    <property type="taxonomic scope" value="Eukaryota"/>
</dbReference>
<feature type="domain" description="Nucleolar protein 11 N-terminal" evidence="7">
    <location>
        <begin position="1"/>
        <end position="326"/>
    </location>
</feature>
<dbReference type="GO" id="GO:0005730">
    <property type="term" value="C:nucleolus"/>
    <property type="evidence" value="ECO:0007669"/>
    <property type="project" value="UniProtKB-SubCell"/>
</dbReference>
<evidence type="ECO:0000256" key="3">
    <source>
        <dbReference type="ARBA" id="ARBA00023015"/>
    </source>
</evidence>
<proteinExistence type="predicted"/>
<keyword evidence="6" id="KW-0539">Nucleus</keyword>
<dbReference type="InterPro" id="IPR042859">
    <property type="entry name" value="NOL11"/>
</dbReference>
<evidence type="ECO:0000256" key="5">
    <source>
        <dbReference type="ARBA" id="ARBA00023163"/>
    </source>
</evidence>
<dbReference type="InterPro" id="IPR012584">
    <property type="entry name" value="NOL11_N"/>
</dbReference>
<dbReference type="Proteomes" id="UP000008792">
    <property type="component" value="Unassembled WGS sequence"/>
</dbReference>